<accession>A0AC61SCK6</accession>
<dbReference type="EMBL" id="QYBA01000039">
    <property type="protein sequence ID" value="TKY92327.1"/>
    <property type="molecule type" value="Genomic_DNA"/>
</dbReference>
<comment type="caution">
    <text evidence="1">The sequence shown here is derived from an EMBL/GenBank/DDBJ whole genome shotgun (WGS) entry which is preliminary data.</text>
</comment>
<dbReference type="Proteomes" id="UP000315423">
    <property type="component" value="Unassembled WGS sequence"/>
</dbReference>
<gene>
    <name evidence="1" type="ORF">C5S46_01190</name>
</gene>
<organism evidence="1 2">
    <name type="scientific">Candidatus Methanomarinus sp</name>
    <dbReference type="NCBI Taxonomy" id="3386244"/>
    <lineage>
        <taxon>Archaea</taxon>
        <taxon>Methanobacteriati</taxon>
        <taxon>Methanobacteriota</taxon>
        <taxon>Stenosarchaea group</taxon>
        <taxon>Methanomicrobia</taxon>
        <taxon>Methanosarcinales</taxon>
        <taxon>ANME-2 cluster</taxon>
        <taxon>Candidatus Methanocomedenaceae</taxon>
        <taxon>Candidatus Methanomarinus</taxon>
    </lineage>
</organism>
<protein>
    <submittedName>
        <fullName evidence="1">Uncharacterized protein</fullName>
    </submittedName>
</protein>
<name>A0AC61SCK6_9EURY</name>
<sequence>MQDENISRILAKDEINQLDSLLVPALSKKYPNFDKWLNKAKEEIEEGIRIAFGEWTVDRLISTVILKPTISNTVELKSLFVDPKFQKIGHGLSIYEIAEKQCLKMGFKKIIVDAFCEDDDVIIFLISNGYKIYGREDLYGVGRYSYLLSKDLKPLYTGDPFDWEKITKWLIENYLGFEVVEEHPIVEQRALDFSIKKVIDEKFEIFGLVEVKDTNVDQDPVIMLHQKTMAAGYHIPIFVGRNFKNRSIDFAKSKSVILINEKDIQRMTGWEPPDIKRDEIRGAILPIKPEFYEKILHKNVNQFVYFKGAPFGKFLKKSDQVIFYVESPRKEISAFGIVTEVSIDSPNIQWKTFGKESVFNEEDFWRFARTKREILAIKLTEFKMIEPIGEKKLKPIIPLKNLSGSYVGIDIIEKLLEIDKN</sequence>
<evidence type="ECO:0000313" key="2">
    <source>
        <dbReference type="Proteomes" id="UP000315423"/>
    </source>
</evidence>
<reference evidence="1" key="1">
    <citation type="submission" date="2018-09" db="EMBL/GenBank/DDBJ databases">
        <title>A genomic encyclopedia of anaerobic methanotrophic archaea.</title>
        <authorList>
            <person name="Skennerton C.T."/>
            <person name="Chadwick G.L."/>
            <person name="Laso-Perez R."/>
            <person name="Leu A.O."/>
            <person name="Speth D.R."/>
            <person name="Yu H."/>
            <person name="Morgan-Lang C."/>
            <person name="Hatzenpichler R."/>
            <person name="Goudeau D."/>
            <person name="Malmstrom R."/>
            <person name="Woyke T."/>
            <person name="Hallam S."/>
            <person name="Tyson G.W."/>
            <person name="Wegener G."/>
            <person name="Boetius A."/>
            <person name="Orphan V.J."/>
        </authorList>
    </citation>
    <scope>NUCLEOTIDE SEQUENCE</scope>
    <source>
        <strain evidence="1">CONS3730D10UFb2</strain>
    </source>
</reference>
<proteinExistence type="predicted"/>
<evidence type="ECO:0000313" key="1">
    <source>
        <dbReference type="EMBL" id="TKY92327.1"/>
    </source>
</evidence>